<evidence type="ECO:0008006" key="3">
    <source>
        <dbReference type="Google" id="ProtNLM"/>
    </source>
</evidence>
<sequence>MPLTKKKVKVDVTRGKGIELHSQAALTEDAQFEEVRRKSMRDFHKTHPSGSGTITKTTPSVANIKPSVTSGGTGVKPRVPNVAEEETFENNENELNSKHETDESESGSKSNHEDDEEEVKDEFVKTSSNNSDDKVKGDEDEEMDYTTSQLYDDVDIRLNAPVNTDKEFVQEERTDAVMTNIQQENENPEILQVIEDAHVTTSEKEVVELKKYDPLKTQVTALVDENLDAMLGATKDKFMNILSASIAVRITMQVKNQLPQILPKEVSNFAPTLLNTENDKTIFSTYGKVYSLKRSQKDKDEDPFAGSDQGLKKRKTSKDVEPAKGIEDMVPNIWSPVKVGYDKHALWGISHWRDQRKTFYGCARGLQSKNDVYSTKRISTVTGYLQEIVVRRADNNLYKFKEGDFLRLHTNDIEDMILFVVHNRLINLSGDDVSDFAIALRMFTRSLANQKRVEDL</sequence>
<feature type="region of interest" description="Disordered" evidence="1">
    <location>
        <begin position="298"/>
        <end position="319"/>
    </location>
</feature>
<dbReference type="EMBL" id="BKCJ010433824">
    <property type="protein sequence ID" value="GFA49388.1"/>
    <property type="molecule type" value="Genomic_DNA"/>
</dbReference>
<organism evidence="2">
    <name type="scientific">Tanacetum cinerariifolium</name>
    <name type="common">Dalmatian daisy</name>
    <name type="synonym">Chrysanthemum cinerariifolium</name>
    <dbReference type="NCBI Taxonomy" id="118510"/>
    <lineage>
        <taxon>Eukaryota</taxon>
        <taxon>Viridiplantae</taxon>
        <taxon>Streptophyta</taxon>
        <taxon>Embryophyta</taxon>
        <taxon>Tracheophyta</taxon>
        <taxon>Spermatophyta</taxon>
        <taxon>Magnoliopsida</taxon>
        <taxon>eudicotyledons</taxon>
        <taxon>Gunneridae</taxon>
        <taxon>Pentapetalae</taxon>
        <taxon>asterids</taxon>
        <taxon>campanulids</taxon>
        <taxon>Asterales</taxon>
        <taxon>Asteraceae</taxon>
        <taxon>Asteroideae</taxon>
        <taxon>Anthemideae</taxon>
        <taxon>Anthemidinae</taxon>
        <taxon>Tanacetum</taxon>
    </lineage>
</organism>
<feature type="region of interest" description="Disordered" evidence="1">
    <location>
        <begin position="37"/>
        <end position="143"/>
    </location>
</feature>
<comment type="caution">
    <text evidence="2">The sequence shown here is derived from an EMBL/GenBank/DDBJ whole genome shotgun (WGS) entry which is preliminary data.</text>
</comment>
<evidence type="ECO:0000256" key="1">
    <source>
        <dbReference type="SAM" id="MobiDB-lite"/>
    </source>
</evidence>
<evidence type="ECO:0000313" key="2">
    <source>
        <dbReference type="EMBL" id="GFA49388.1"/>
    </source>
</evidence>
<gene>
    <name evidence="2" type="ORF">Tci_621360</name>
</gene>
<feature type="compositionally biased region" description="Polar residues" evidence="1">
    <location>
        <begin position="48"/>
        <end position="70"/>
    </location>
</feature>
<dbReference type="AlphaFoldDB" id="A0A699JRD6"/>
<reference evidence="2" key="1">
    <citation type="journal article" date="2019" name="Sci. Rep.">
        <title>Draft genome of Tanacetum cinerariifolium, the natural source of mosquito coil.</title>
        <authorList>
            <person name="Yamashiro T."/>
            <person name="Shiraishi A."/>
            <person name="Satake H."/>
            <person name="Nakayama K."/>
        </authorList>
    </citation>
    <scope>NUCLEOTIDE SEQUENCE</scope>
</reference>
<feature type="compositionally biased region" description="Acidic residues" evidence="1">
    <location>
        <begin position="83"/>
        <end position="92"/>
    </location>
</feature>
<proteinExistence type="predicted"/>
<name>A0A699JRD6_TANCI</name>
<accession>A0A699JRD6</accession>
<protein>
    <recommendedName>
        <fullName evidence="3">Integrase, catalytic region, zinc finger, CCHC-type, peptidase aspartic, catalytic</fullName>
    </recommendedName>
</protein>